<evidence type="ECO:0000313" key="3">
    <source>
        <dbReference type="Proteomes" id="UP001049176"/>
    </source>
</evidence>
<proteinExistence type="predicted"/>
<dbReference type="Proteomes" id="UP001049176">
    <property type="component" value="Chromosome 3"/>
</dbReference>
<organism evidence="2 3">
    <name type="scientific">Marasmius oreades</name>
    <name type="common">fairy-ring Marasmius</name>
    <dbReference type="NCBI Taxonomy" id="181124"/>
    <lineage>
        <taxon>Eukaryota</taxon>
        <taxon>Fungi</taxon>
        <taxon>Dikarya</taxon>
        <taxon>Basidiomycota</taxon>
        <taxon>Agaricomycotina</taxon>
        <taxon>Agaricomycetes</taxon>
        <taxon>Agaricomycetidae</taxon>
        <taxon>Agaricales</taxon>
        <taxon>Marasmiineae</taxon>
        <taxon>Marasmiaceae</taxon>
        <taxon>Marasmius</taxon>
    </lineage>
</organism>
<keyword evidence="1" id="KW-0812">Transmembrane</keyword>
<dbReference type="OrthoDB" id="2675435at2759"/>
<keyword evidence="1" id="KW-1133">Transmembrane helix</keyword>
<dbReference type="KEGG" id="more:E1B28_006788"/>
<sequence length="199" mass="21991">MCGLGGEILDILDRLVSDSETALWQDCDRLMTFTTIFSGLGITLSESELSPLLNTDSELLRDNVLSTTSTYVVILTVRTYALYSSSKKILIFFVMAIFTLGAINIWAMAKWTGSFNAHIKTIPTELDTSVRCYLSRASNIGLLCYFSLLTGETIIVLMTALKATSAWWESRGLKSSRLITAFYRDGTVAVVQAITLQTI</sequence>
<dbReference type="GeneID" id="66075864"/>
<dbReference type="AlphaFoldDB" id="A0A9P7UWV6"/>
<gene>
    <name evidence="2" type="ORF">E1B28_006788</name>
</gene>
<reference evidence="2" key="1">
    <citation type="journal article" date="2021" name="Genome Biol. Evol.">
        <title>The assembled and annotated genome of the fairy-ring fungus Marasmius oreades.</title>
        <authorList>
            <person name="Hiltunen M."/>
            <person name="Ament-Velasquez S.L."/>
            <person name="Johannesson H."/>
        </authorList>
    </citation>
    <scope>NUCLEOTIDE SEQUENCE</scope>
    <source>
        <strain evidence="2">03SP1</strain>
    </source>
</reference>
<keyword evidence="3" id="KW-1185">Reference proteome</keyword>
<feature type="transmembrane region" description="Helical" evidence="1">
    <location>
        <begin position="90"/>
        <end position="109"/>
    </location>
</feature>
<comment type="caution">
    <text evidence="2">The sequence shown here is derived from an EMBL/GenBank/DDBJ whole genome shotgun (WGS) entry which is preliminary data.</text>
</comment>
<keyword evidence="1" id="KW-0472">Membrane</keyword>
<accession>A0A9P7UWV6</accession>
<evidence type="ECO:0000313" key="2">
    <source>
        <dbReference type="EMBL" id="KAG7096114.1"/>
    </source>
</evidence>
<dbReference type="RefSeq" id="XP_043012584.1">
    <property type="nucleotide sequence ID" value="XM_043151488.1"/>
</dbReference>
<feature type="transmembrane region" description="Helical" evidence="1">
    <location>
        <begin position="140"/>
        <end position="161"/>
    </location>
</feature>
<protein>
    <submittedName>
        <fullName evidence="2">Uncharacterized protein</fullName>
    </submittedName>
</protein>
<name>A0A9P7UWV6_9AGAR</name>
<dbReference type="EMBL" id="CM032183">
    <property type="protein sequence ID" value="KAG7096114.1"/>
    <property type="molecule type" value="Genomic_DNA"/>
</dbReference>
<evidence type="ECO:0000256" key="1">
    <source>
        <dbReference type="SAM" id="Phobius"/>
    </source>
</evidence>